<dbReference type="Proteomes" id="UP000594263">
    <property type="component" value="Unplaced"/>
</dbReference>
<accession>A0A7N0R913</accession>
<keyword evidence="3" id="KW-1185">Reference proteome</keyword>
<reference evidence="2" key="1">
    <citation type="submission" date="2021-01" db="UniProtKB">
        <authorList>
            <consortium name="EnsemblPlants"/>
        </authorList>
    </citation>
    <scope>IDENTIFICATION</scope>
</reference>
<feature type="compositionally biased region" description="Acidic residues" evidence="1">
    <location>
        <begin position="175"/>
        <end position="187"/>
    </location>
</feature>
<name>A0A7N0R913_KALFE</name>
<feature type="compositionally biased region" description="Low complexity" evidence="1">
    <location>
        <begin position="38"/>
        <end position="64"/>
    </location>
</feature>
<protein>
    <recommendedName>
        <fullName evidence="4">Proline-rich protein PRCC</fullName>
    </recommendedName>
</protein>
<evidence type="ECO:0000313" key="3">
    <source>
        <dbReference type="Proteomes" id="UP000594263"/>
    </source>
</evidence>
<sequence length="431" mass="46627">MDSLLATYASSDEDDDACLPRQQSPPDPMPHPQPLPPSSSSSSASALFTSLPPPKSSSSSLFGSIPPPKSCIPPNPRAPESQPESSDLTSVSGSGRLFNSLPQPISRVVQTLDQISSGGRGDEDLSLDKRSGLFPSLPAPKFGDSTGKASLDLPAPKKVVQFKPPAINWARGGANDDEDDDEEDEEEKERKKRRELQSSAEAPTVKSFLASIPAPKHSKAVLGALPTSGSGRRSIVDVDVPSLKQQQKLEEATVSAAVDSNAVVVDSQGGYVDAYESVDAGADSSNWYQPGESYGDYGGYENHGGYGQYESNWIDRSGSNLMQETPDVPETMARVMGKRGRSEIPTQIIEVKQDELMKNRPREDQVRATGIAFGPSYQPVSSAKGKPSKLHKRKHQIGSLYFDMKQKETELAERRSRGYLTKAETQAKYGW</sequence>
<dbReference type="PANTHER" id="PTHR13621:SF2">
    <property type="entry name" value="PROLINE-RICH PROTEIN PRCC"/>
    <property type="match status" value="1"/>
</dbReference>
<evidence type="ECO:0000313" key="2">
    <source>
        <dbReference type="EnsemblPlants" id="Kaladp0001s0309.1.v1.1"/>
    </source>
</evidence>
<dbReference type="Gramene" id="Kaladp0001s0309.1.v1.1">
    <property type="protein sequence ID" value="Kaladp0001s0309.1.v1.1"/>
    <property type="gene ID" value="Kaladp0001s0309.v1.1"/>
</dbReference>
<dbReference type="EnsemblPlants" id="Kaladp0001s0309.1.v1.1">
    <property type="protein sequence ID" value="Kaladp0001s0309.1.v1.1"/>
    <property type="gene ID" value="Kaladp0001s0309.v1.1"/>
</dbReference>
<dbReference type="AlphaFoldDB" id="A0A7N0R913"/>
<feature type="compositionally biased region" description="Pro residues" evidence="1">
    <location>
        <begin position="65"/>
        <end position="77"/>
    </location>
</feature>
<evidence type="ECO:0000256" key="1">
    <source>
        <dbReference type="SAM" id="MobiDB-lite"/>
    </source>
</evidence>
<dbReference type="InterPro" id="IPR018800">
    <property type="entry name" value="PRCC"/>
</dbReference>
<dbReference type="Pfam" id="PF10253">
    <property type="entry name" value="PRCC"/>
    <property type="match status" value="1"/>
</dbReference>
<feature type="compositionally biased region" description="Basic and acidic residues" evidence="1">
    <location>
        <begin position="120"/>
        <end position="131"/>
    </location>
</feature>
<evidence type="ECO:0008006" key="4">
    <source>
        <dbReference type="Google" id="ProtNLM"/>
    </source>
</evidence>
<feature type="compositionally biased region" description="Pro residues" evidence="1">
    <location>
        <begin position="23"/>
        <end position="37"/>
    </location>
</feature>
<dbReference type="OMA" id="QNAVNYE"/>
<organism evidence="2 3">
    <name type="scientific">Kalanchoe fedtschenkoi</name>
    <name type="common">Lavender scallops</name>
    <name type="synonym">South American air plant</name>
    <dbReference type="NCBI Taxonomy" id="63787"/>
    <lineage>
        <taxon>Eukaryota</taxon>
        <taxon>Viridiplantae</taxon>
        <taxon>Streptophyta</taxon>
        <taxon>Embryophyta</taxon>
        <taxon>Tracheophyta</taxon>
        <taxon>Spermatophyta</taxon>
        <taxon>Magnoliopsida</taxon>
        <taxon>eudicotyledons</taxon>
        <taxon>Gunneridae</taxon>
        <taxon>Pentapetalae</taxon>
        <taxon>Saxifragales</taxon>
        <taxon>Crassulaceae</taxon>
        <taxon>Kalanchoe</taxon>
    </lineage>
</organism>
<dbReference type="PANTHER" id="PTHR13621">
    <property type="entry name" value="PROLINE-RICH PROTEIN PRCC"/>
    <property type="match status" value="1"/>
</dbReference>
<proteinExistence type="predicted"/>
<feature type="region of interest" description="Disordered" evidence="1">
    <location>
        <begin position="1"/>
        <end position="211"/>
    </location>
</feature>
<feature type="compositionally biased region" description="Polar residues" evidence="1">
    <location>
        <begin position="82"/>
        <end position="93"/>
    </location>
</feature>
<feature type="compositionally biased region" description="Polar residues" evidence="1">
    <location>
        <begin position="100"/>
        <end position="117"/>
    </location>
</feature>
<dbReference type="GO" id="GO:0005634">
    <property type="term" value="C:nucleus"/>
    <property type="evidence" value="ECO:0007669"/>
    <property type="project" value="TreeGrafter"/>
</dbReference>